<dbReference type="AlphaFoldDB" id="A0A2G9UP40"/>
<organism evidence="1 2">
    <name type="scientific">Teladorsagia circumcincta</name>
    <name type="common">Brown stomach worm</name>
    <name type="synonym">Ostertagia circumcincta</name>
    <dbReference type="NCBI Taxonomy" id="45464"/>
    <lineage>
        <taxon>Eukaryota</taxon>
        <taxon>Metazoa</taxon>
        <taxon>Ecdysozoa</taxon>
        <taxon>Nematoda</taxon>
        <taxon>Chromadorea</taxon>
        <taxon>Rhabditida</taxon>
        <taxon>Rhabditina</taxon>
        <taxon>Rhabditomorpha</taxon>
        <taxon>Strongyloidea</taxon>
        <taxon>Trichostrongylidae</taxon>
        <taxon>Teladorsagia</taxon>
    </lineage>
</organism>
<dbReference type="EMBL" id="KZ345811">
    <property type="protein sequence ID" value="PIO71923.1"/>
    <property type="molecule type" value="Genomic_DNA"/>
</dbReference>
<dbReference type="Proteomes" id="UP000230423">
    <property type="component" value="Unassembled WGS sequence"/>
</dbReference>
<protein>
    <recommendedName>
        <fullName evidence="3">Endonuclease/exonuclease/phosphatase domain-containing protein</fullName>
    </recommendedName>
</protein>
<proteinExistence type="predicted"/>
<dbReference type="InterPro" id="IPR036691">
    <property type="entry name" value="Endo/exonu/phosph_ase_sf"/>
</dbReference>
<reference evidence="1 2" key="1">
    <citation type="submission" date="2015-09" db="EMBL/GenBank/DDBJ databases">
        <title>Draft genome of the parasitic nematode Teladorsagia circumcincta isolate WARC Sus (inbred).</title>
        <authorList>
            <person name="Mitreva M."/>
        </authorList>
    </citation>
    <scope>NUCLEOTIDE SEQUENCE [LARGE SCALE GENOMIC DNA]</scope>
    <source>
        <strain evidence="1 2">S</strain>
    </source>
</reference>
<sequence length="97" mass="11175">MLKKKWEHHAVKFFRKSVVGESIAVEKKLGLDDYYFYECDEAVEQVVSRASEMTSLDRIKIFIGTWNVNGGKNMHNVAFRNQSNMADWIFPNGTLGT</sequence>
<accession>A0A2G9UP40</accession>
<dbReference type="OrthoDB" id="1925875at2759"/>
<evidence type="ECO:0008006" key="3">
    <source>
        <dbReference type="Google" id="ProtNLM"/>
    </source>
</evidence>
<keyword evidence="2" id="KW-1185">Reference proteome</keyword>
<gene>
    <name evidence="1" type="ORF">TELCIR_06154</name>
</gene>
<evidence type="ECO:0000313" key="2">
    <source>
        <dbReference type="Proteomes" id="UP000230423"/>
    </source>
</evidence>
<name>A0A2G9UP40_TELCI</name>
<evidence type="ECO:0000313" key="1">
    <source>
        <dbReference type="EMBL" id="PIO71923.1"/>
    </source>
</evidence>
<dbReference type="Gene3D" id="3.60.10.10">
    <property type="entry name" value="Endonuclease/exonuclease/phosphatase"/>
    <property type="match status" value="1"/>
</dbReference>